<dbReference type="SUPFAM" id="SSF57903">
    <property type="entry name" value="FYVE/PHD zinc finger"/>
    <property type="match status" value="2"/>
</dbReference>
<dbReference type="InterPro" id="IPR047856">
    <property type="entry name" value="ZFYVE1_first_BBox1"/>
</dbReference>
<dbReference type="GeneID" id="100375831"/>
<dbReference type="PANTHER" id="PTHR46624">
    <property type="entry name" value="AGAP002036-PA"/>
    <property type="match status" value="1"/>
</dbReference>
<dbReference type="InterPro" id="IPR042427">
    <property type="entry name" value="ZFYV1"/>
</dbReference>
<dbReference type="Proteomes" id="UP000694865">
    <property type="component" value="Unplaced"/>
</dbReference>
<feature type="domain" description="FYVE-type" evidence="6">
    <location>
        <begin position="849"/>
        <end position="909"/>
    </location>
</feature>
<dbReference type="InterPro" id="IPR013083">
    <property type="entry name" value="Znf_RING/FYVE/PHD"/>
</dbReference>
<dbReference type="SMART" id="SM00064">
    <property type="entry name" value="FYVE"/>
    <property type="match status" value="2"/>
</dbReference>
<feature type="region of interest" description="Disordered" evidence="5">
    <location>
        <begin position="132"/>
        <end position="159"/>
    </location>
</feature>
<dbReference type="PROSITE" id="PS50178">
    <property type="entry name" value="ZF_FYVE"/>
    <property type="match status" value="2"/>
</dbReference>
<evidence type="ECO:0000256" key="1">
    <source>
        <dbReference type="ARBA" id="ARBA00022723"/>
    </source>
</evidence>
<dbReference type="InterPro" id="IPR017455">
    <property type="entry name" value="Znf_FYVE-rel"/>
</dbReference>
<keyword evidence="3" id="KW-0862">Zinc</keyword>
<dbReference type="InterPro" id="IPR011011">
    <property type="entry name" value="Znf_FYVE_PHD"/>
</dbReference>
<keyword evidence="2 4" id="KW-0863">Zinc-finger</keyword>
<accession>A0ABM0MKM8</accession>
<evidence type="ECO:0000256" key="5">
    <source>
        <dbReference type="SAM" id="MobiDB-lite"/>
    </source>
</evidence>
<keyword evidence="7" id="KW-1185">Reference proteome</keyword>
<gene>
    <name evidence="8" type="primary">LOC100375831</name>
</gene>
<dbReference type="InterPro" id="IPR000306">
    <property type="entry name" value="Znf_FYVE"/>
</dbReference>
<evidence type="ECO:0000259" key="6">
    <source>
        <dbReference type="PROSITE" id="PS50178"/>
    </source>
</evidence>
<feature type="compositionally biased region" description="Polar residues" evidence="5">
    <location>
        <begin position="132"/>
        <end position="141"/>
    </location>
</feature>
<organism evidence="7 8">
    <name type="scientific">Saccoglossus kowalevskii</name>
    <name type="common">Acorn worm</name>
    <dbReference type="NCBI Taxonomy" id="10224"/>
    <lineage>
        <taxon>Eukaryota</taxon>
        <taxon>Metazoa</taxon>
        <taxon>Hemichordata</taxon>
        <taxon>Enteropneusta</taxon>
        <taxon>Harrimaniidae</taxon>
        <taxon>Saccoglossus</taxon>
    </lineage>
</organism>
<evidence type="ECO:0000256" key="3">
    <source>
        <dbReference type="ARBA" id="ARBA00022833"/>
    </source>
</evidence>
<dbReference type="Pfam" id="PF22586">
    <property type="entry name" value="ANCHR-like_BBOX"/>
    <property type="match status" value="1"/>
</dbReference>
<name>A0ABM0MKM8_SACKO</name>
<dbReference type="RefSeq" id="XP_006820569.1">
    <property type="nucleotide sequence ID" value="XM_006820506.1"/>
</dbReference>
<dbReference type="PANTHER" id="PTHR46624:SF4">
    <property type="entry name" value="FYVE-TYPE DOMAIN-CONTAINING PROTEIN"/>
    <property type="match status" value="1"/>
</dbReference>
<dbReference type="SUPFAM" id="SSF52540">
    <property type="entry name" value="P-loop containing nucleoside triphosphate hydrolases"/>
    <property type="match status" value="1"/>
</dbReference>
<dbReference type="CDD" id="cd19819">
    <property type="entry name" value="Bbox1_ZFYVE1_rpt1"/>
    <property type="match status" value="1"/>
</dbReference>
<dbReference type="CDD" id="cd15734">
    <property type="entry name" value="FYVE_ZFYV1"/>
    <property type="match status" value="2"/>
</dbReference>
<dbReference type="InterPro" id="IPR027417">
    <property type="entry name" value="P-loop_NTPase"/>
</dbReference>
<protein>
    <submittedName>
        <fullName evidence="8">Zinc finger FYVE domain-containing protein 1-like</fullName>
    </submittedName>
</protein>
<evidence type="ECO:0000256" key="2">
    <source>
        <dbReference type="ARBA" id="ARBA00022771"/>
    </source>
</evidence>
<dbReference type="Gene3D" id="3.30.40.10">
    <property type="entry name" value="Zinc/RING finger domain, C3HC4 (zinc finger)"/>
    <property type="match status" value="2"/>
</dbReference>
<sequence>MSMSTITFQDYQETGRMASRSKGNRIRPYRRLCQEKFACSGDPAVYECDECGTLQCDHCEKNLHQLPKFLFHDRQKLIHEQEQKMCGVFCNPPNDAVIRCEECDIFMCADCDAKLHSKGKKRTHERKIIQLTLSEQSSRPASQPKIATPKQEHPDNNDDFKSADFITCHFSINKSPPAKPSSPAQSKTSPIAIPGKAAIITPLDISHPHTAVAMVTPHPSEEKIKKEEPSPTLPATLELAGPQLQKGIEEANFDEMQGKNGMDVMGEGSMASSPKDDVKEFGKAKMDLKGFLLVDDTEKLQVTSAEDFITRLNCRDDDTVKVVSIFGNTGDGKSHTLNHAFYKGQEVFHTSASQDSCTIGVWAAFDSSQNVITLDTEGLLGVSPNENQRTRLLLKVLAISDIIIYRTCADRLHSDLFRFLGDASHAYSKHFADALKAASDRWKMEVPLQTLGPAVIVFHETKHTDPLGIGNKTPVMLLKERFKTSGLNIDAFSSLHYVGIKTTQESVFTTLQQIIKQNIDDKSVRSPRSPAIIYQTLKVLNNKFNEKIQNIIPDTFPDEYFSCSSKCLSCGERCVRSMNHIKDNLSHDCKGRCKYQHQYENKVYTCKKCYEGGDEVIVVPKTSASVDTSWMGLAKYAWSGYVLECPKCGIIYRSRQYWYGNRDPVETVVRTEIRHVWPGGNPVLQGTHNAARKLLDGISHVAGTVGYMSATPTKMLSDWMTDQIAPAYWIPNSQIHQCAGCQHKFAVTDTKHHCRACGQGFCDDCTTNTAPVPERGWGETPVRVCDECYNTICCDDNESTIVGDPESHPVTARKVGEVIGSTFSLVATAIEYPKGLVIDAARPTYWRADCEIEQCCCCKEKFGPKLVIHHCRACGDGVCELCSSARKAVPSRGWDHPVRVCKECYEKDDL</sequence>
<dbReference type="Pfam" id="PF01363">
    <property type="entry name" value="FYVE"/>
    <property type="match status" value="2"/>
</dbReference>
<evidence type="ECO:0000313" key="7">
    <source>
        <dbReference type="Proteomes" id="UP000694865"/>
    </source>
</evidence>
<evidence type="ECO:0000313" key="8">
    <source>
        <dbReference type="RefSeq" id="XP_006820569.1"/>
    </source>
</evidence>
<dbReference type="Gene3D" id="3.40.50.300">
    <property type="entry name" value="P-loop containing nucleotide triphosphate hydrolases"/>
    <property type="match status" value="1"/>
</dbReference>
<evidence type="ECO:0000256" key="4">
    <source>
        <dbReference type="PROSITE-ProRule" id="PRU00091"/>
    </source>
</evidence>
<feature type="compositionally biased region" description="Basic and acidic residues" evidence="5">
    <location>
        <begin position="150"/>
        <end position="159"/>
    </location>
</feature>
<proteinExistence type="predicted"/>
<reference evidence="8" key="1">
    <citation type="submission" date="2025-08" db="UniProtKB">
        <authorList>
            <consortium name="RefSeq"/>
        </authorList>
    </citation>
    <scope>IDENTIFICATION</scope>
    <source>
        <tissue evidence="8">Testes</tissue>
    </source>
</reference>
<keyword evidence="1" id="KW-0479">Metal-binding</keyword>
<feature type="domain" description="FYVE-type" evidence="6">
    <location>
        <begin position="732"/>
        <end position="793"/>
    </location>
</feature>